<evidence type="ECO:0000259" key="6">
    <source>
        <dbReference type="PROSITE" id="PS51176"/>
    </source>
</evidence>
<evidence type="ECO:0000256" key="1">
    <source>
        <dbReference type="ARBA" id="ARBA00022605"/>
    </source>
</evidence>
<sequence length="299" mass="33226">MFNQLSIIGCGLIGSSIFKALKKKGLVKKLITFDNDESVTRIIKKEKLTDKIVSSLEEAVHDSQLVLISTPFSSFESIVGSLKKYLKPGTILTDTNSVKKGPDEIIKKINLKNISWIPGHPISGTEKSGPTSGTAELFENRWTILSPSSEADQSDIKKVSDLWESIGSKVKIMSATDHDKILSLTSHLPHVIAYNIVKTTMDNNEKLKTDIIRYSAGGLRDFTRIAASNPTMWKDIFIDNSDLIVDAINNFSRNLEEFKKIIAEKDGKKLLSIFEKAKESREAVIKAGQDTDKPNFGRK</sequence>
<dbReference type="Pfam" id="PF02153">
    <property type="entry name" value="PDH_N"/>
    <property type="match status" value="1"/>
</dbReference>
<proteinExistence type="predicted"/>
<dbReference type="InterPro" id="IPR046825">
    <property type="entry name" value="PDH_C"/>
</dbReference>
<evidence type="ECO:0000313" key="7">
    <source>
        <dbReference type="EMBL" id="SVA11142.1"/>
    </source>
</evidence>
<gene>
    <name evidence="7" type="ORF">METZ01_LOCUS63996</name>
</gene>
<dbReference type="FunFam" id="1.10.3660.10:FF:000003">
    <property type="entry name" value="Prephenate dehydrogenase"/>
    <property type="match status" value="1"/>
</dbReference>
<organism evidence="7">
    <name type="scientific">marine metagenome</name>
    <dbReference type="NCBI Taxonomy" id="408172"/>
    <lineage>
        <taxon>unclassified sequences</taxon>
        <taxon>metagenomes</taxon>
        <taxon>ecological metagenomes</taxon>
    </lineage>
</organism>
<dbReference type="GO" id="GO:0070403">
    <property type="term" value="F:NAD+ binding"/>
    <property type="evidence" value="ECO:0007669"/>
    <property type="project" value="InterPro"/>
</dbReference>
<protein>
    <recommendedName>
        <fullName evidence="6">Prephenate/arogenate dehydrogenase domain-containing protein</fullName>
    </recommendedName>
</protein>
<dbReference type="PANTHER" id="PTHR21363:SF0">
    <property type="entry name" value="PREPHENATE DEHYDROGENASE [NADP(+)]"/>
    <property type="match status" value="1"/>
</dbReference>
<dbReference type="EMBL" id="UINC01004020">
    <property type="protein sequence ID" value="SVA11142.1"/>
    <property type="molecule type" value="Genomic_DNA"/>
</dbReference>
<evidence type="ECO:0000256" key="3">
    <source>
        <dbReference type="ARBA" id="ARBA00023027"/>
    </source>
</evidence>
<dbReference type="GO" id="GO:0008977">
    <property type="term" value="F:prephenate dehydrogenase (NAD+) activity"/>
    <property type="evidence" value="ECO:0007669"/>
    <property type="project" value="InterPro"/>
</dbReference>
<dbReference type="Pfam" id="PF20463">
    <property type="entry name" value="PDH_C"/>
    <property type="match status" value="1"/>
</dbReference>
<dbReference type="InterPro" id="IPR046826">
    <property type="entry name" value="PDH_N"/>
</dbReference>
<accession>A0A381T4L5</accession>
<dbReference type="Gene3D" id="3.40.50.720">
    <property type="entry name" value="NAD(P)-binding Rossmann-like Domain"/>
    <property type="match status" value="1"/>
</dbReference>
<dbReference type="FunFam" id="3.40.50.720:FF:000208">
    <property type="entry name" value="Prephenate dehydrogenase"/>
    <property type="match status" value="1"/>
</dbReference>
<keyword evidence="3" id="KW-0520">NAD</keyword>
<comment type="pathway">
    <text evidence="5">Amino-acid biosynthesis.</text>
</comment>
<dbReference type="InterPro" id="IPR036291">
    <property type="entry name" value="NAD(P)-bd_dom_sf"/>
</dbReference>
<keyword evidence="4" id="KW-0057">Aromatic amino acid biosynthesis</keyword>
<dbReference type="Gene3D" id="1.10.3660.10">
    <property type="entry name" value="6-phosphogluconate dehydrogenase C-terminal like domain"/>
    <property type="match status" value="1"/>
</dbReference>
<evidence type="ECO:0000256" key="5">
    <source>
        <dbReference type="ARBA" id="ARBA00029440"/>
    </source>
</evidence>
<evidence type="ECO:0000256" key="4">
    <source>
        <dbReference type="ARBA" id="ARBA00023141"/>
    </source>
</evidence>
<name>A0A381T4L5_9ZZZZ</name>
<keyword evidence="2" id="KW-0560">Oxidoreductase</keyword>
<dbReference type="GO" id="GO:0004665">
    <property type="term" value="F:prephenate dehydrogenase (NADP+) activity"/>
    <property type="evidence" value="ECO:0007669"/>
    <property type="project" value="InterPro"/>
</dbReference>
<evidence type="ECO:0000256" key="2">
    <source>
        <dbReference type="ARBA" id="ARBA00023002"/>
    </source>
</evidence>
<dbReference type="SUPFAM" id="SSF51735">
    <property type="entry name" value="NAD(P)-binding Rossmann-fold domains"/>
    <property type="match status" value="1"/>
</dbReference>
<dbReference type="InterPro" id="IPR008927">
    <property type="entry name" value="6-PGluconate_DH-like_C_sf"/>
</dbReference>
<feature type="domain" description="Prephenate/arogenate dehydrogenase" evidence="6">
    <location>
        <begin position="3"/>
        <end position="292"/>
    </location>
</feature>
<keyword evidence="1" id="KW-0028">Amino-acid biosynthesis</keyword>
<dbReference type="AlphaFoldDB" id="A0A381T4L5"/>
<dbReference type="SUPFAM" id="SSF48179">
    <property type="entry name" value="6-phosphogluconate dehydrogenase C-terminal domain-like"/>
    <property type="match status" value="1"/>
</dbReference>
<dbReference type="InterPro" id="IPR003099">
    <property type="entry name" value="Prephen_DH"/>
</dbReference>
<reference evidence="7" key="1">
    <citation type="submission" date="2018-05" db="EMBL/GenBank/DDBJ databases">
        <authorList>
            <person name="Lanie J.A."/>
            <person name="Ng W.-L."/>
            <person name="Kazmierczak K.M."/>
            <person name="Andrzejewski T.M."/>
            <person name="Davidsen T.M."/>
            <person name="Wayne K.J."/>
            <person name="Tettelin H."/>
            <person name="Glass J.I."/>
            <person name="Rusch D."/>
            <person name="Podicherti R."/>
            <person name="Tsui H.-C.T."/>
            <person name="Winkler M.E."/>
        </authorList>
    </citation>
    <scope>NUCLEOTIDE SEQUENCE</scope>
</reference>
<dbReference type="PROSITE" id="PS51176">
    <property type="entry name" value="PDH_ADH"/>
    <property type="match status" value="1"/>
</dbReference>
<dbReference type="GO" id="GO:0006571">
    <property type="term" value="P:tyrosine biosynthetic process"/>
    <property type="evidence" value="ECO:0007669"/>
    <property type="project" value="InterPro"/>
</dbReference>
<dbReference type="InterPro" id="IPR050812">
    <property type="entry name" value="Preph/Arog_dehydrog"/>
</dbReference>
<dbReference type="PANTHER" id="PTHR21363">
    <property type="entry name" value="PREPHENATE DEHYDROGENASE"/>
    <property type="match status" value="1"/>
</dbReference>